<reference evidence="9 10" key="1">
    <citation type="submission" date="2014-04" db="EMBL/GenBank/DDBJ databases">
        <authorList>
            <consortium name="DOE Joint Genome Institute"/>
            <person name="Kuo A."/>
            <person name="Girlanda M."/>
            <person name="Perotto S."/>
            <person name="Kohler A."/>
            <person name="Nagy L.G."/>
            <person name="Floudas D."/>
            <person name="Copeland A."/>
            <person name="Barry K.W."/>
            <person name="Cichocki N."/>
            <person name="Veneault-Fourrey C."/>
            <person name="LaButti K."/>
            <person name="Lindquist E.A."/>
            <person name="Lipzen A."/>
            <person name="Lundell T."/>
            <person name="Morin E."/>
            <person name="Murat C."/>
            <person name="Sun H."/>
            <person name="Tunlid A."/>
            <person name="Henrissat B."/>
            <person name="Grigoriev I.V."/>
            <person name="Hibbett D.S."/>
            <person name="Martin F."/>
            <person name="Nordberg H.P."/>
            <person name="Cantor M.N."/>
            <person name="Hua S.X."/>
        </authorList>
    </citation>
    <scope>NUCLEOTIDE SEQUENCE [LARGE SCALE GENOMIC DNA]</scope>
    <source>
        <strain evidence="9 10">MUT 4182</strain>
    </source>
</reference>
<evidence type="ECO:0000313" key="10">
    <source>
        <dbReference type="Proteomes" id="UP000054248"/>
    </source>
</evidence>
<dbReference type="GO" id="GO:0046872">
    <property type="term" value="F:metal ion binding"/>
    <property type="evidence" value="ECO:0007669"/>
    <property type="project" value="UniProtKB-KW"/>
</dbReference>
<dbReference type="InterPro" id="IPR001365">
    <property type="entry name" value="A_deaminase_dom"/>
</dbReference>
<comment type="catalytic activity">
    <reaction evidence="7">
        <text>N(6)-methyl-AMP + H2O + H(+) = IMP + methylamine</text>
        <dbReference type="Rhea" id="RHEA:16001"/>
        <dbReference type="ChEBI" id="CHEBI:15377"/>
        <dbReference type="ChEBI" id="CHEBI:15378"/>
        <dbReference type="ChEBI" id="CHEBI:58053"/>
        <dbReference type="ChEBI" id="CHEBI:59338"/>
        <dbReference type="ChEBI" id="CHEBI:144842"/>
    </reaction>
    <physiologicalReaction direction="left-to-right" evidence="7">
        <dbReference type="Rhea" id="RHEA:16002"/>
    </physiologicalReaction>
</comment>
<evidence type="ECO:0000256" key="7">
    <source>
        <dbReference type="ARBA" id="ARBA00048787"/>
    </source>
</evidence>
<evidence type="ECO:0000256" key="3">
    <source>
        <dbReference type="ARBA" id="ARBA00022723"/>
    </source>
</evidence>
<dbReference type="InterPro" id="IPR032466">
    <property type="entry name" value="Metal_Hydrolase"/>
</dbReference>
<dbReference type="Gene3D" id="3.20.20.140">
    <property type="entry name" value="Metal-dependent hydrolases"/>
    <property type="match status" value="1"/>
</dbReference>
<dbReference type="SUPFAM" id="SSF51556">
    <property type="entry name" value="Metallo-dependent hydrolases"/>
    <property type="match status" value="1"/>
</dbReference>
<evidence type="ECO:0000256" key="1">
    <source>
        <dbReference type="ARBA" id="ARBA00001947"/>
    </source>
</evidence>
<dbReference type="EMBL" id="KN823026">
    <property type="protein sequence ID" value="KIO26303.1"/>
    <property type="molecule type" value="Genomic_DNA"/>
</dbReference>
<evidence type="ECO:0000256" key="5">
    <source>
        <dbReference type="ARBA" id="ARBA00022833"/>
    </source>
</evidence>
<dbReference type="InterPro" id="IPR006330">
    <property type="entry name" value="Ado/ade_deaminase"/>
</dbReference>
<proteinExistence type="inferred from homology"/>
<dbReference type="GO" id="GO:0009117">
    <property type="term" value="P:nucleotide metabolic process"/>
    <property type="evidence" value="ECO:0007669"/>
    <property type="project" value="UniProtKB-KW"/>
</dbReference>
<name>A0A0C3KY32_9AGAM</name>
<evidence type="ECO:0000256" key="6">
    <source>
        <dbReference type="ARBA" id="ARBA00023080"/>
    </source>
</evidence>
<dbReference type="Pfam" id="PF00962">
    <property type="entry name" value="A_deaminase"/>
    <property type="match status" value="1"/>
</dbReference>
<dbReference type="PANTHER" id="PTHR11409">
    <property type="entry name" value="ADENOSINE DEAMINASE"/>
    <property type="match status" value="1"/>
</dbReference>
<evidence type="ECO:0000256" key="2">
    <source>
        <dbReference type="ARBA" id="ARBA00006676"/>
    </source>
</evidence>
<dbReference type="GO" id="GO:0004000">
    <property type="term" value="F:adenosine deaminase activity"/>
    <property type="evidence" value="ECO:0007669"/>
    <property type="project" value="TreeGrafter"/>
</dbReference>
<reference evidence="10" key="2">
    <citation type="submission" date="2015-01" db="EMBL/GenBank/DDBJ databases">
        <title>Evolutionary Origins and Diversification of the Mycorrhizal Mutualists.</title>
        <authorList>
            <consortium name="DOE Joint Genome Institute"/>
            <consortium name="Mycorrhizal Genomics Consortium"/>
            <person name="Kohler A."/>
            <person name="Kuo A."/>
            <person name="Nagy L.G."/>
            <person name="Floudas D."/>
            <person name="Copeland A."/>
            <person name="Barry K.W."/>
            <person name="Cichocki N."/>
            <person name="Veneault-Fourrey C."/>
            <person name="LaButti K."/>
            <person name="Lindquist E.A."/>
            <person name="Lipzen A."/>
            <person name="Lundell T."/>
            <person name="Morin E."/>
            <person name="Murat C."/>
            <person name="Riley R."/>
            <person name="Ohm R."/>
            <person name="Sun H."/>
            <person name="Tunlid A."/>
            <person name="Henrissat B."/>
            <person name="Grigoriev I.V."/>
            <person name="Hibbett D.S."/>
            <person name="Martin F."/>
        </authorList>
    </citation>
    <scope>NUCLEOTIDE SEQUENCE [LARGE SCALE GENOMIC DNA]</scope>
    <source>
        <strain evidence="10">MUT 4182</strain>
    </source>
</reference>
<dbReference type="Proteomes" id="UP000054248">
    <property type="component" value="Unassembled WGS sequence"/>
</dbReference>
<comment type="similarity">
    <text evidence="2">Belongs to the metallo-dependent hydrolases superfamily. Adenosine and AMP deaminases family.</text>
</comment>
<dbReference type="AlphaFoldDB" id="A0A0C3KY32"/>
<keyword evidence="4" id="KW-0378">Hydrolase</keyword>
<keyword evidence="3" id="KW-0479">Metal-binding</keyword>
<accession>A0A0C3KY32</accession>
<keyword evidence="6" id="KW-0546">Nucleotide metabolism</keyword>
<dbReference type="GO" id="GO:0006154">
    <property type="term" value="P:adenosine catabolic process"/>
    <property type="evidence" value="ECO:0007669"/>
    <property type="project" value="TreeGrafter"/>
</dbReference>
<keyword evidence="10" id="KW-1185">Reference proteome</keyword>
<evidence type="ECO:0000313" key="9">
    <source>
        <dbReference type="EMBL" id="KIO26303.1"/>
    </source>
</evidence>
<dbReference type="GO" id="GO:0046103">
    <property type="term" value="P:inosine biosynthetic process"/>
    <property type="evidence" value="ECO:0007669"/>
    <property type="project" value="TreeGrafter"/>
</dbReference>
<feature type="domain" description="Adenosine deaminase" evidence="8">
    <location>
        <begin position="31"/>
        <end position="350"/>
    </location>
</feature>
<dbReference type="PANTHER" id="PTHR11409:SF42">
    <property type="entry name" value="ADENOSINE DEAMINASE-LIKE PROTEIN"/>
    <property type="match status" value="1"/>
</dbReference>
<dbReference type="HOGENOM" id="CLU_039228_3_0_1"/>
<protein>
    <recommendedName>
        <fullName evidence="8">Adenosine deaminase domain-containing protein</fullName>
    </recommendedName>
</protein>
<evidence type="ECO:0000259" key="8">
    <source>
        <dbReference type="Pfam" id="PF00962"/>
    </source>
</evidence>
<gene>
    <name evidence="9" type="ORF">M407DRAFT_74594</name>
</gene>
<organism evidence="9 10">
    <name type="scientific">Tulasnella calospora MUT 4182</name>
    <dbReference type="NCBI Taxonomy" id="1051891"/>
    <lineage>
        <taxon>Eukaryota</taxon>
        <taxon>Fungi</taxon>
        <taxon>Dikarya</taxon>
        <taxon>Basidiomycota</taxon>
        <taxon>Agaricomycotina</taxon>
        <taxon>Agaricomycetes</taxon>
        <taxon>Cantharellales</taxon>
        <taxon>Tulasnellaceae</taxon>
        <taxon>Tulasnella</taxon>
    </lineage>
</organism>
<dbReference type="OrthoDB" id="272271at2759"/>
<comment type="cofactor">
    <cofactor evidence="1">
        <name>Zn(2+)</name>
        <dbReference type="ChEBI" id="CHEBI:29105"/>
    </cofactor>
</comment>
<evidence type="ECO:0000256" key="4">
    <source>
        <dbReference type="ARBA" id="ARBA00022801"/>
    </source>
</evidence>
<keyword evidence="5" id="KW-0862">Zinc</keyword>
<dbReference type="STRING" id="1051891.A0A0C3KY32"/>
<sequence>MTHIAPSIAGPAANALSSLTESQVSFIRSLPKAELHCHLNGSIPLATLQRLAAERDDLTDEASEAVKSGLETLKQGVQLSAIGDFFGLFPAVYSLTSNPAALREVTRDVLHVFLDPKSEGDQIIPPECAYLELRSTPRKTPHMTRKQYIEAVLAEVEAYPADKAALIVSVDRRMSVEDALECVSLAVNLRNEGRRVVGVDLCGDPKAGDMKNFIPAFEMVHKAGLGLTLHIAELPPDTDVLLSAHPTRLGHATFLNDAEQKYICDNKIPIEICLTSNLLCKTVTDLESHHINAYLQQDHPVSICTDDILPFRTSLAAEYALLLAKAPLGLGLTEEQVEKIARFGMASRFTSP</sequence>